<feature type="region of interest" description="Disordered" evidence="1">
    <location>
        <begin position="332"/>
        <end position="351"/>
    </location>
</feature>
<gene>
    <name evidence="4" type="ORF">I0C86_30135</name>
</gene>
<evidence type="ECO:0000313" key="4">
    <source>
        <dbReference type="EMBL" id="MBF9133190.1"/>
    </source>
</evidence>
<feature type="transmembrane region" description="Helical" evidence="2">
    <location>
        <begin position="102"/>
        <end position="122"/>
    </location>
</feature>
<protein>
    <recommendedName>
        <fullName evidence="3">DUF6545 domain-containing protein</fullName>
    </recommendedName>
</protein>
<accession>A0ABS0H403</accession>
<feature type="domain" description="DUF6545" evidence="3">
    <location>
        <begin position="245"/>
        <end position="367"/>
    </location>
</feature>
<keyword evidence="2" id="KW-0812">Transmembrane</keyword>
<dbReference type="Pfam" id="PF20182">
    <property type="entry name" value="DUF6545"/>
    <property type="match status" value="1"/>
</dbReference>
<proteinExistence type="predicted"/>
<name>A0ABS0H403_9ACTN</name>
<keyword evidence="5" id="KW-1185">Reference proteome</keyword>
<dbReference type="EMBL" id="JADPUN010000260">
    <property type="protein sequence ID" value="MBF9133190.1"/>
    <property type="molecule type" value="Genomic_DNA"/>
</dbReference>
<dbReference type="InterPro" id="IPR050039">
    <property type="entry name" value="MAB_1171c-like"/>
</dbReference>
<reference evidence="4 5" key="1">
    <citation type="submission" date="2020-11" db="EMBL/GenBank/DDBJ databases">
        <title>A novel isolate from a Black sea contaminated sediment with potential to produce alkanes: Plantactinospora alkalitolerans sp. nov.</title>
        <authorList>
            <person name="Carro L."/>
            <person name="Veyisoglu A."/>
            <person name="Guven K."/>
            <person name="Schumann P."/>
            <person name="Klenk H.-P."/>
            <person name="Sahin N."/>
        </authorList>
    </citation>
    <scope>NUCLEOTIDE SEQUENCE [LARGE SCALE GENOMIC DNA]</scope>
    <source>
        <strain evidence="4 5">S1510</strain>
    </source>
</reference>
<feature type="transmembrane region" description="Helical" evidence="2">
    <location>
        <begin position="70"/>
        <end position="90"/>
    </location>
</feature>
<dbReference type="Proteomes" id="UP000638560">
    <property type="component" value="Unassembled WGS sequence"/>
</dbReference>
<feature type="transmembrane region" description="Helical" evidence="2">
    <location>
        <begin position="35"/>
        <end position="58"/>
    </location>
</feature>
<comment type="caution">
    <text evidence="4">The sequence shown here is derived from an EMBL/GenBank/DDBJ whole genome shotgun (WGS) entry which is preliminary data.</text>
</comment>
<dbReference type="InterPro" id="IPR046675">
    <property type="entry name" value="DUF6545"/>
</dbReference>
<evidence type="ECO:0000256" key="1">
    <source>
        <dbReference type="SAM" id="MobiDB-lite"/>
    </source>
</evidence>
<keyword evidence="2" id="KW-1133">Transmembrane helix</keyword>
<evidence type="ECO:0000313" key="5">
    <source>
        <dbReference type="Proteomes" id="UP000638560"/>
    </source>
</evidence>
<organism evidence="4 5">
    <name type="scientific">Plantactinospora alkalitolerans</name>
    <dbReference type="NCBI Taxonomy" id="2789879"/>
    <lineage>
        <taxon>Bacteria</taxon>
        <taxon>Bacillati</taxon>
        <taxon>Actinomycetota</taxon>
        <taxon>Actinomycetes</taxon>
        <taxon>Micromonosporales</taxon>
        <taxon>Micromonosporaceae</taxon>
        <taxon>Plantactinospora</taxon>
    </lineage>
</organism>
<feature type="transmembrane region" description="Helical" evidence="2">
    <location>
        <begin position="142"/>
        <end position="162"/>
    </location>
</feature>
<evidence type="ECO:0000259" key="3">
    <source>
        <dbReference type="Pfam" id="PF20182"/>
    </source>
</evidence>
<dbReference type="RefSeq" id="WP_196204698.1">
    <property type="nucleotide sequence ID" value="NZ_JADPUN010000260.1"/>
</dbReference>
<evidence type="ECO:0000256" key="2">
    <source>
        <dbReference type="SAM" id="Phobius"/>
    </source>
</evidence>
<dbReference type="NCBIfam" id="NF042915">
    <property type="entry name" value="MAB_1171c_fam"/>
    <property type="match status" value="1"/>
</dbReference>
<feature type="transmembrane region" description="Helical" evidence="2">
    <location>
        <begin position="6"/>
        <end position="23"/>
    </location>
</feature>
<feature type="transmembrane region" description="Helical" evidence="2">
    <location>
        <begin position="183"/>
        <end position="205"/>
    </location>
</feature>
<keyword evidence="2" id="KW-0472">Membrane</keyword>
<sequence length="377" mass="41525">MHDLIYGVGALAGWIAFTYKLNHLRQDWTNSALRAMVAAFGFSAVAFTLTVGPVYQPIDAALGVPNLAKLFIHSFMVLFSVCVLQLLAFWQYPAPQARHRARVYWAVGLVVVATMSALIAVAPIHDRSTIHFWKTHAGETLLFWYLVMFLVALSAGLLAIAYRSWHFAGLTARMPWMRRGLRLTALGAVLSFGYCACRGGYLILISADVRVEPLVDIAQPFASLGQIVFFAGLTMPGWGPKTRVDQLSAYRALEPLWSALHDAFPGIALHSAAEGDSAAVGDVNYRLYRRMVEIWDGYLALRPYLPAPAASSGPDEPAASDDAARSIIEGLRNRQEGYEPAVVPPTRPPSVRDSELEWLVDVSRSFARLKARDLDHA</sequence>